<protein>
    <recommendedName>
        <fullName evidence="10">Proteasome subunit beta</fullName>
    </recommendedName>
</protein>
<evidence type="ECO:0000313" key="11">
    <source>
        <dbReference type="EMBL" id="PVU91819.1"/>
    </source>
</evidence>
<keyword evidence="8 10" id="KW-0539">Nucleus</keyword>
<evidence type="ECO:0000313" key="12">
    <source>
        <dbReference type="Proteomes" id="UP000245699"/>
    </source>
</evidence>
<dbReference type="OrthoDB" id="7854943at2759"/>
<name>A0A2T9YHN6_9FUNG</name>
<evidence type="ECO:0000256" key="9">
    <source>
        <dbReference type="PIRSR" id="PIRSR600243-1"/>
    </source>
</evidence>
<dbReference type="AlphaFoldDB" id="A0A2T9YHN6"/>
<dbReference type="GO" id="GO:0005737">
    <property type="term" value="C:cytoplasm"/>
    <property type="evidence" value="ECO:0007669"/>
    <property type="project" value="UniProtKB-SubCell"/>
</dbReference>
<comment type="caution">
    <text evidence="11">The sequence shown here is derived from an EMBL/GenBank/DDBJ whole genome shotgun (WGS) entry which is preliminary data.</text>
</comment>
<dbReference type="Pfam" id="PF00227">
    <property type="entry name" value="Proteasome"/>
    <property type="match status" value="1"/>
</dbReference>
<evidence type="ECO:0000256" key="4">
    <source>
        <dbReference type="ARBA" id="ARBA00022698"/>
    </source>
</evidence>
<dbReference type="PRINTS" id="PR00141">
    <property type="entry name" value="PROTEASOME"/>
</dbReference>
<dbReference type="SUPFAM" id="SSF56235">
    <property type="entry name" value="N-terminal nucleophile aminohydrolases (Ntn hydrolases)"/>
    <property type="match status" value="1"/>
</dbReference>
<comment type="similarity">
    <text evidence="10">Belongs to the peptidase T1B family.</text>
</comment>
<dbReference type="CDD" id="cd03762">
    <property type="entry name" value="proteasome_beta_type_6"/>
    <property type="match status" value="1"/>
</dbReference>
<evidence type="ECO:0000256" key="7">
    <source>
        <dbReference type="ARBA" id="ARBA00023145"/>
    </source>
</evidence>
<comment type="function">
    <text evidence="10">Component of the proteasome, a multicatalytic proteinase complex which is characterized by its ability to cleave peptides with Arg, Phe, Tyr, Leu, and Glu adjacent to the leaving group at neutral or slightly basic pH. The proteasome has an ATP-dependent proteolytic activity.</text>
</comment>
<dbReference type="EMBL" id="MBFT01000397">
    <property type="protein sequence ID" value="PVU91819.1"/>
    <property type="molecule type" value="Genomic_DNA"/>
</dbReference>
<dbReference type="GO" id="GO:0019774">
    <property type="term" value="C:proteasome core complex, beta-subunit complex"/>
    <property type="evidence" value="ECO:0007669"/>
    <property type="project" value="UniProtKB-ARBA"/>
</dbReference>
<evidence type="ECO:0000256" key="3">
    <source>
        <dbReference type="ARBA" id="ARBA00022670"/>
    </source>
</evidence>
<evidence type="ECO:0000256" key="6">
    <source>
        <dbReference type="ARBA" id="ARBA00022942"/>
    </source>
</evidence>
<keyword evidence="7" id="KW-0865">Zymogen</keyword>
<dbReference type="GO" id="GO:0004298">
    <property type="term" value="F:threonine-type endopeptidase activity"/>
    <property type="evidence" value="ECO:0007669"/>
    <property type="project" value="UniProtKB-KW"/>
</dbReference>
<evidence type="ECO:0000256" key="2">
    <source>
        <dbReference type="ARBA" id="ARBA00022490"/>
    </source>
</evidence>
<comment type="subcellular location">
    <subcellularLocation>
        <location evidence="10">Cytoplasm</location>
    </subcellularLocation>
    <subcellularLocation>
        <location evidence="10">Nucleus</location>
    </subcellularLocation>
</comment>
<dbReference type="InterPro" id="IPR029055">
    <property type="entry name" value="Ntn_hydrolases_N"/>
</dbReference>
<evidence type="ECO:0000256" key="10">
    <source>
        <dbReference type="RuleBase" id="RU004203"/>
    </source>
</evidence>
<sequence>MSGLKPGEVNLGTTIMAVKFRDGVVVGADSRTTTGSYIANRVTDKLTQIHDRIFCCRSGSAADTQAIADIVHYYMQLYAVQHDEAPPVRSAAALFQELAYQNKDSLMAGIIVAGCDRKNGPSVYNIPLGGSLHKEEYAIGGSGSSYIYGYCDKTFKPGMSKEECVDFVKNAVSLAMLRDGSSGGVIRMAVITNDNVERIFVAGDKLPSKY</sequence>
<organism evidence="11 12">
    <name type="scientific">Furculomyces boomerangus</name>
    <dbReference type="NCBI Taxonomy" id="61424"/>
    <lineage>
        <taxon>Eukaryota</taxon>
        <taxon>Fungi</taxon>
        <taxon>Fungi incertae sedis</taxon>
        <taxon>Zoopagomycota</taxon>
        <taxon>Kickxellomycotina</taxon>
        <taxon>Harpellomycetes</taxon>
        <taxon>Harpellales</taxon>
        <taxon>Harpellaceae</taxon>
        <taxon>Furculomyces</taxon>
    </lineage>
</organism>
<keyword evidence="6 10" id="KW-0647">Proteasome</keyword>
<accession>A0A2T9YHN6</accession>
<dbReference type="Gene3D" id="3.60.20.10">
    <property type="entry name" value="Glutamine Phosphoribosylpyrophosphate, subunit 1, domain 1"/>
    <property type="match status" value="1"/>
</dbReference>
<evidence type="ECO:0000256" key="1">
    <source>
        <dbReference type="ARBA" id="ARBA00001198"/>
    </source>
</evidence>
<dbReference type="InterPro" id="IPR001353">
    <property type="entry name" value="Proteasome_sua/b"/>
</dbReference>
<evidence type="ECO:0000256" key="5">
    <source>
        <dbReference type="ARBA" id="ARBA00022801"/>
    </source>
</evidence>
<dbReference type="InterPro" id="IPR000243">
    <property type="entry name" value="Pept_T1A_subB"/>
</dbReference>
<keyword evidence="5" id="KW-0378">Hydrolase</keyword>
<dbReference type="STRING" id="61424.A0A2T9YHN6"/>
<comment type="catalytic activity">
    <reaction evidence="1">
        <text>Cleavage of peptide bonds with very broad specificity.</text>
        <dbReference type="EC" id="3.4.25.1"/>
    </reaction>
</comment>
<keyword evidence="2 10" id="KW-0963">Cytoplasm</keyword>
<evidence type="ECO:0000256" key="8">
    <source>
        <dbReference type="ARBA" id="ARBA00023242"/>
    </source>
</evidence>
<keyword evidence="3" id="KW-0645">Protease</keyword>
<dbReference type="Proteomes" id="UP000245699">
    <property type="component" value="Unassembled WGS sequence"/>
</dbReference>
<feature type="active site" description="Nucleophile" evidence="9">
    <location>
        <position position="13"/>
    </location>
</feature>
<dbReference type="PANTHER" id="PTHR32194">
    <property type="entry name" value="METALLOPROTEASE TLDD"/>
    <property type="match status" value="1"/>
</dbReference>
<dbReference type="GO" id="GO:0051603">
    <property type="term" value="P:proteolysis involved in protein catabolic process"/>
    <property type="evidence" value="ECO:0007669"/>
    <property type="project" value="InterPro"/>
</dbReference>
<dbReference type="FunFam" id="3.60.20.10:FF:000010">
    <property type="entry name" value="Proteasome subunit beta type-1"/>
    <property type="match status" value="1"/>
</dbReference>
<proteinExistence type="inferred from homology"/>
<dbReference type="PROSITE" id="PS51476">
    <property type="entry name" value="PROTEASOME_BETA_2"/>
    <property type="match status" value="1"/>
</dbReference>
<comment type="subunit">
    <text evidence="10">Component of the proteasome complex.</text>
</comment>
<dbReference type="InterPro" id="IPR023333">
    <property type="entry name" value="Proteasome_suB-type"/>
</dbReference>
<dbReference type="PANTHER" id="PTHR32194:SF0">
    <property type="entry name" value="ATP-DEPENDENT PROTEASE SUBUNIT HSLV"/>
    <property type="match status" value="1"/>
</dbReference>
<dbReference type="GO" id="GO:0005634">
    <property type="term" value="C:nucleus"/>
    <property type="evidence" value="ECO:0007669"/>
    <property type="project" value="UniProtKB-SubCell"/>
</dbReference>
<keyword evidence="4" id="KW-0888">Threonine protease</keyword>
<gene>
    <name evidence="11" type="ORF">BB559_003979</name>
</gene>
<keyword evidence="12" id="KW-1185">Reference proteome</keyword>
<dbReference type="InterPro" id="IPR016050">
    <property type="entry name" value="Proteasome_bsu_CS"/>
</dbReference>
<reference evidence="11 12" key="1">
    <citation type="journal article" date="2018" name="MBio">
        <title>Comparative Genomics Reveals the Core Gene Toolbox for the Fungus-Insect Symbiosis.</title>
        <authorList>
            <person name="Wang Y."/>
            <person name="Stata M."/>
            <person name="Wang W."/>
            <person name="Stajich J.E."/>
            <person name="White M.M."/>
            <person name="Moncalvo J.M."/>
        </authorList>
    </citation>
    <scope>NUCLEOTIDE SEQUENCE [LARGE SCALE GENOMIC DNA]</scope>
    <source>
        <strain evidence="11 12">AUS-77-4</strain>
    </source>
</reference>
<dbReference type="PROSITE" id="PS00854">
    <property type="entry name" value="PROTEASOME_BETA_1"/>
    <property type="match status" value="1"/>
</dbReference>